<keyword evidence="7" id="KW-1185">Reference proteome</keyword>
<evidence type="ECO:0000256" key="4">
    <source>
        <dbReference type="ARBA" id="ARBA00023163"/>
    </source>
</evidence>
<gene>
    <name evidence="6" type="ORF">NG99_09110</name>
</gene>
<dbReference type="SUPFAM" id="SSF53850">
    <property type="entry name" value="Periplasmic binding protein-like II"/>
    <property type="match status" value="1"/>
</dbReference>
<evidence type="ECO:0000313" key="6">
    <source>
        <dbReference type="EMBL" id="KGT94305.1"/>
    </source>
</evidence>
<sequence>MNLNTYKYFNEVAETGSIRRAADRLHVAPSAISRQISLLEHSLGVMLLERSNTGIRLTPAGMMLERFTRKMCRDLDRIHESIQNLKGLREGEVKIWVIEAVVQAILPRIMTEFNENYPAIQFSINSESSDRTIEAISRDEIDIGIVFNMGDRPGIEVVKRCPAPIQCLVSPKHPLAQHRSLTLEDICSYPVALPVTSFGLRQTFDKITRGLHLHPHSIVNTNNLELTKAMALAGRTLTIGPEQIAKKEIEQNLLRAIPIDHEAMQSATIEICVHRDRSLSFAAHQFLKHVCRAFN</sequence>
<dbReference type="Gene3D" id="1.10.10.10">
    <property type="entry name" value="Winged helix-like DNA-binding domain superfamily/Winged helix DNA-binding domain"/>
    <property type="match status" value="1"/>
</dbReference>
<evidence type="ECO:0000256" key="1">
    <source>
        <dbReference type="ARBA" id="ARBA00009437"/>
    </source>
</evidence>
<proteinExistence type="inferred from homology"/>
<dbReference type="InterPro" id="IPR036390">
    <property type="entry name" value="WH_DNA-bd_sf"/>
</dbReference>
<dbReference type="AlphaFoldDB" id="A0A0A3Z605"/>
<evidence type="ECO:0000256" key="2">
    <source>
        <dbReference type="ARBA" id="ARBA00023015"/>
    </source>
</evidence>
<dbReference type="InterPro" id="IPR005119">
    <property type="entry name" value="LysR_subst-bd"/>
</dbReference>
<dbReference type="GO" id="GO:0003700">
    <property type="term" value="F:DNA-binding transcription factor activity"/>
    <property type="evidence" value="ECO:0007669"/>
    <property type="project" value="InterPro"/>
</dbReference>
<dbReference type="PANTHER" id="PTHR30419">
    <property type="entry name" value="HTH-TYPE TRANSCRIPTIONAL REGULATOR YBHD"/>
    <property type="match status" value="1"/>
</dbReference>
<dbReference type="PRINTS" id="PR00039">
    <property type="entry name" value="HTHLYSR"/>
</dbReference>
<dbReference type="RefSeq" id="WP_034891235.1">
    <property type="nucleotide sequence ID" value="NZ_JRUQ01000028.1"/>
</dbReference>
<dbReference type="Pfam" id="PF03466">
    <property type="entry name" value="LysR_substrate"/>
    <property type="match status" value="1"/>
</dbReference>
<dbReference type="InterPro" id="IPR000847">
    <property type="entry name" value="LysR_HTH_N"/>
</dbReference>
<keyword evidence="4" id="KW-0804">Transcription</keyword>
<feature type="domain" description="HTH lysR-type" evidence="5">
    <location>
        <begin position="1"/>
        <end position="58"/>
    </location>
</feature>
<dbReference type="OrthoDB" id="8839922at2"/>
<keyword evidence="2" id="KW-0805">Transcription regulation</keyword>
<name>A0A0A3Z605_9GAMM</name>
<dbReference type="FunFam" id="1.10.10.10:FF:000001">
    <property type="entry name" value="LysR family transcriptional regulator"/>
    <property type="match status" value="1"/>
</dbReference>
<evidence type="ECO:0000256" key="3">
    <source>
        <dbReference type="ARBA" id="ARBA00023125"/>
    </source>
</evidence>
<organism evidence="6 7">
    <name type="scientific">Erwinia typographi</name>
    <dbReference type="NCBI Taxonomy" id="371042"/>
    <lineage>
        <taxon>Bacteria</taxon>
        <taxon>Pseudomonadati</taxon>
        <taxon>Pseudomonadota</taxon>
        <taxon>Gammaproteobacteria</taxon>
        <taxon>Enterobacterales</taxon>
        <taxon>Erwiniaceae</taxon>
        <taxon>Erwinia</taxon>
    </lineage>
</organism>
<dbReference type="SUPFAM" id="SSF46785">
    <property type="entry name" value="Winged helix' DNA-binding domain"/>
    <property type="match status" value="1"/>
</dbReference>
<dbReference type="GO" id="GO:0005829">
    <property type="term" value="C:cytosol"/>
    <property type="evidence" value="ECO:0007669"/>
    <property type="project" value="TreeGrafter"/>
</dbReference>
<dbReference type="PANTHER" id="PTHR30419:SF8">
    <property type="entry name" value="NITROGEN ASSIMILATION TRANSCRIPTIONAL ACTIVATOR-RELATED"/>
    <property type="match status" value="1"/>
</dbReference>
<dbReference type="Proteomes" id="UP000030351">
    <property type="component" value="Unassembled WGS sequence"/>
</dbReference>
<dbReference type="STRING" id="371042.NG99_09110"/>
<comment type="similarity">
    <text evidence="1">Belongs to the LysR transcriptional regulatory family.</text>
</comment>
<dbReference type="InterPro" id="IPR050950">
    <property type="entry name" value="HTH-type_LysR_regulators"/>
</dbReference>
<keyword evidence="3" id="KW-0238">DNA-binding</keyword>
<dbReference type="PROSITE" id="PS50931">
    <property type="entry name" value="HTH_LYSR"/>
    <property type="match status" value="1"/>
</dbReference>
<protein>
    <submittedName>
        <fullName evidence="6">LysR family transcriptional regulator</fullName>
    </submittedName>
</protein>
<dbReference type="EMBL" id="JRUQ01000028">
    <property type="protein sequence ID" value="KGT94305.1"/>
    <property type="molecule type" value="Genomic_DNA"/>
</dbReference>
<dbReference type="Pfam" id="PF00126">
    <property type="entry name" value="HTH_1"/>
    <property type="match status" value="1"/>
</dbReference>
<reference evidence="6 7" key="1">
    <citation type="submission" date="2014-10" db="EMBL/GenBank/DDBJ databases">
        <title>Genome sequence of Erwinia typographi M043b.</title>
        <authorList>
            <person name="Chan K.-G."/>
            <person name="Tan W.-S."/>
        </authorList>
    </citation>
    <scope>NUCLEOTIDE SEQUENCE [LARGE SCALE GENOMIC DNA]</scope>
    <source>
        <strain evidence="6 7">M043b</strain>
    </source>
</reference>
<dbReference type="eggNOG" id="COG0583">
    <property type="taxonomic scope" value="Bacteria"/>
</dbReference>
<dbReference type="InterPro" id="IPR036388">
    <property type="entry name" value="WH-like_DNA-bd_sf"/>
</dbReference>
<comment type="caution">
    <text evidence="6">The sequence shown here is derived from an EMBL/GenBank/DDBJ whole genome shotgun (WGS) entry which is preliminary data.</text>
</comment>
<evidence type="ECO:0000313" key="7">
    <source>
        <dbReference type="Proteomes" id="UP000030351"/>
    </source>
</evidence>
<dbReference type="GO" id="GO:0003677">
    <property type="term" value="F:DNA binding"/>
    <property type="evidence" value="ECO:0007669"/>
    <property type="project" value="UniProtKB-KW"/>
</dbReference>
<dbReference type="Gene3D" id="3.40.190.290">
    <property type="match status" value="1"/>
</dbReference>
<accession>A0A0A3Z605</accession>
<evidence type="ECO:0000259" key="5">
    <source>
        <dbReference type="PROSITE" id="PS50931"/>
    </source>
</evidence>